<accession>A0A9W6SBL8</accession>
<dbReference type="AlphaFoldDB" id="A0A9W6SBL8"/>
<gene>
    <name evidence="1" type="ORF">Airi02_088330</name>
</gene>
<sequence length="403" mass="44858">MTRVYPIQLSKTLVRDREIDLGNTFEWMHRSVCTGPGGDRYVLSDLAYNYYRYDSTDERDMVAGHVVSRYAPDGEPINQIFVRWASENAGALYPQTSLCVLADGRVLFSTKRNQAFVLDAALGSAEEVAAPGAGEKPHWAFRTRLTPSGRALCLIGENVVAISTEPMGAVMPPLTAVTALLRKPNGSTRWPLYCPPNGASGEGEALTELDEQIRAVHPGPGGPRPAWLYDAVAIDDSTFVVLTVGWKKKAYMRGREFMFVLVDAGGKLLGQLDLHTYRDSASRGVRYDVVVDQARRRIFHLNTFGLYVFDDAGRRTARLSTDDKEHKPLARFQLREFDPAGQLVLVHEKDNLVLTVPVPDDLADLPDAVTDSLALYRKERLRLKKVHRPPNSYWTAEIPIASC</sequence>
<proteinExistence type="predicted"/>
<evidence type="ECO:0000313" key="1">
    <source>
        <dbReference type="EMBL" id="GLY90904.1"/>
    </source>
</evidence>
<reference evidence="1" key="1">
    <citation type="submission" date="2023-03" db="EMBL/GenBank/DDBJ databases">
        <title>Actinoallomurus iriomotensis NBRC 103684.</title>
        <authorList>
            <person name="Ichikawa N."/>
            <person name="Sato H."/>
            <person name="Tonouchi N."/>
        </authorList>
    </citation>
    <scope>NUCLEOTIDE SEQUENCE</scope>
    <source>
        <strain evidence="1">NBRC 103684</strain>
    </source>
</reference>
<dbReference type="RefSeq" id="WP_285582140.1">
    <property type="nucleotide sequence ID" value="NZ_BSTK01000018.1"/>
</dbReference>
<comment type="caution">
    <text evidence="1">The sequence shown here is derived from an EMBL/GenBank/DDBJ whole genome shotgun (WGS) entry which is preliminary data.</text>
</comment>
<dbReference type="Proteomes" id="UP001165074">
    <property type="component" value="Unassembled WGS sequence"/>
</dbReference>
<organism evidence="1 2">
    <name type="scientific">Actinoallomurus iriomotensis</name>
    <dbReference type="NCBI Taxonomy" id="478107"/>
    <lineage>
        <taxon>Bacteria</taxon>
        <taxon>Bacillati</taxon>
        <taxon>Actinomycetota</taxon>
        <taxon>Actinomycetes</taxon>
        <taxon>Streptosporangiales</taxon>
        <taxon>Thermomonosporaceae</taxon>
        <taxon>Actinoallomurus</taxon>
    </lineage>
</organism>
<keyword evidence="2" id="KW-1185">Reference proteome</keyword>
<dbReference type="EMBL" id="BSTK01000018">
    <property type="protein sequence ID" value="GLY90904.1"/>
    <property type="molecule type" value="Genomic_DNA"/>
</dbReference>
<protein>
    <submittedName>
        <fullName evidence="1">Uncharacterized protein</fullName>
    </submittedName>
</protein>
<name>A0A9W6SBL8_9ACTN</name>
<evidence type="ECO:0000313" key="2">
    <source>
        <dbReference type="Proteomes" id="UP001165074"/>
    </source>
</evidence>